<evidence type="ECO:0000313" key="1">
    <source>
        <dbReference type="EMBL" id="CAF4514842.1"/>
    </source>
</evidence>
<gene>
    <name evidence="1" type="ORF">TMI583_LOCUS48484</name>
</gene>
<dbReference type="EMBL" id="CAJOBA010099390">
    <property type="protein sequence ID" value="CAF4514842.1"/>
    <property type="molecule type" value="Genomic_DNA"/>
</dbReference>
<dbReference type="CDD" id="cd20482">
    <property type="entry name" value="CC_brat-like"/>
    <property type="match status" value="1"/>
</dbReference>
<feature type="non-terminal residue" evidence="1">
    <location>
        <position position="1"/>
    </location>
</feature>
<name>A0A8S2XU58_9BILA</name>
<evidence type="ECO:0000313" key="2">
    <source>
        <dbReference type="Proteomes" id="UP000682733"/>
    </source>
</evidence>
<dbReference type="Proteomes" id="UP000682733">
    <property type="component" value="Unassembled WGS sequence"/>
</dbReference>
<protein>
    <submittedName>
        <fullName evidence="1">Uncharacterized protein</fullName>
    </submittedName>
</protein>
<sequence length="133" mass="15733">TQYHKAQHNINETYNFYRQLLEERKHELIKELDNAFTEKQTILTNQMQKIDDTLTRANQPLDFSDRLFKNSSTTEILIFKKQLENKLNTIIQIMPDPNMHSAFEIEFVSNFQAIQTGVRNTFGYVRTSPEMTT</sequence>
<reference evidence="1" key="1">
    <citation type="submission" date="2021-02" db="EMBL/GenBank/DDBJ databases">
        <authorList>
            <person name="Nowell W R."/>
        </authorList>
    </citation>
    <scope>NUCLEOTIDE SEQUENCE</scope>
</reference>
<comment type="caution">
    <text evidence="1">The sequence shown here is derived from an EMBL/GenBank/DDBJ whole genome shotgun (WGS) entry which is preliminary data.</text>
</comment>
<proteinExistence type="predicted"/>
<organism evidence="1 2">
    <name type="scientific">Didymodactylos carnosus</name>
    <dbReference type="NCBI Taxonomy" id="1234261"/>
    <lineage>
        <taxon>Eukaryota</taxon>
        <taxon>Metazoa</taxon>
        <taxon>Spiralia</taxon>
        <taxon>Gnathifera</taxon>
        <taxon>Rotifera</taxon>
        <taxon>Eurotatoria</taxon>
        <taxon>Bdelloidea</taxon>
        <taxon>Philodinida</taxon>
        <taxon>Philodinidae</taxon>
        <taxon>Didymodactylos</taxon>
    </lineage>
</organism>
<feature type="non-terminal residue" evidence="1">
    <location>
        <position position="133"/>
    </location>
</feature>
<dbReference type="AlphaFoldDB" id="A0A8S2XU58"/>
<accession>A0A8S2XU58</accession>